<proteinExistence type="predicted"/>
<keyword evidence="3" id="KW-1185">Reference proteome</keyword>
<feature type="non-terminal residue" evidence="2">
    <location>
        <position position="1"/>
    </location>
</feature>
<dbReference type="Proteomes" id="UP000700334">
    <property type="component" value="Unassembled WGS sequence"/>
</dbReference>
<protein>
    <submittedName>
        <fullName evidence="2">Uncharacterized protein</fullName>
    </submittedName>
</protein>
<feature type="region of interest" description="Disordered" evidence="1">
    <location>
        <begin position="1"/>
        <end position="24"/>
    </location>
</feature>
<name>A0A8J6BGW6_GALPY</name>
<comment type="caution">
    <text evidence="2">The sequence shown here is derived from an EMBL/GenBank/DDBJ whole genome shotgun (WGS) entry which is preliminary data.</text>
</comment>
<reference evidence="2" key="1">
    <citation type="journal article" date="2021" name="Evol. Appl.">
        <title>The genome of the Pyrenean desman and the effects of bottlenecks and inbreeding on the genomic landscape of an endangered species.</title>
        <authorList>
            <person name="Escoda L."/>
            <person name="Castresana J."/>
        </authorList>
    </citation>
    <scope>NUCLEOTIDE SEQUENCE</scope>
    <source>
        <strain evidence="2">IBE-C5619</strain>
    </source>
</reference>
<evidence type="ECO:0000313" key="3">
    <source>
        <dbReference type="Proteomes" id="UP000700334"/>
    </source>
</evidence>
<organism evidence="2 3">
    <name type="scientific">Galemys pyrenaicus</name>
    <name type="common">Iberian desman</name>
    <name type="synonym">Pyrenean desman</name>
    <dbReference type="NCBI Taxonomy" id="202257"/>
    <lineage>
        <taxon>Eukaryota</taxon>
        <taxon>Metazoa</taxon>
        <taxon>Chordata</taxon>
        <taxon>Craniata</taxon>
        <taxon>Vertebrata</taxon>
        <taxon>Euteleostomi</taxon>
        <taxon>Mammalia</taxon>
        <taxon>Eutheria</taxon>
        <taxon>Laurasiatheria</taxon>
        <taxon>Eulipotyphla</taxon>
        <taxon>Talpidae</taxon>
        <taxon>Galemys</taxon>
    </lineage>
</organism>
<feature type="compositionally biased region" description="Basic and acidic residues" evidence="1">
    <location>
        <begin position="8"/>
        <end position="19"/>
    </location>
</feature>
<dbReference type="EMBL" id="JAGFMF010011429">
    <property type="protein sequence ID" value="KAG8522949.1"/>
    <property type="molecule type" value="Genomic_DNA"/>
</dbReference>
<dbReference type="AlphaFoldDB" id="A0A8J6BGW6"/>
<evidence type="ECO:0000256" key="1">
    <source>
        <dbReference type="SAM" id="MobiDB-lite"/>
    </source>
</evidence>
<feature type="non-terminal residue" evidence="2">
    <location>
        <position position="121"/>
    </location>
</feature>
<accession>A0A8J6BGW6</accession>
<evidence type="ECO:0000313" key="2">
    <source>
        <dbReference type="EMBL" id="KAG8522949.1"/>
    </source>
</evidence>
<sequence length="121" mass="13122">PLPAAHLTPDKTPSREPCHKLGPPNCRRRPCGAPGHNCSLAIMGYGSSMPTLISANNGDMRSALLMPSTNLGRTAPGTPIVTICPEQHRLDLGLVKLTRKYPPKKLLFKCLNYKPILSGRK</sequence>
<gene>
    <name evidence="2" type="ORF">J0S82_010164</name>
</gene>